<keyword evidence="2" id="KW-1185">Reference proteome</keyword>
<evidence type="ECO:0000313" key="2">
    <source>
        <dbReference type="Proteomes" id="UP000199087"/>
    </source>
</evidence>
<protein>
    <recommendedName>
        <fullName evidence="3">Peroxidase</fullName>
    </recommendedName>
</protein>
<accession>A0A0U1P4B1</accession>
<dbReference type="Proteomes" id="UP000199087">
    <property type="component" value="Unassembled WGS sequence"/>
</dbReference>
<dbReference type="RefSeq" id="WP_090639715.1">
    <property type="nucleotide sequence ID" value="NZ_CVRB01000006.1"/>
</dbReference>
<dbReference type="AlphaFoldDB" id="A0A0U1P4B1"/>
<proteinExistence type="predicted"/>
<evidence type="ECO:0008006" key="3">
    <source>
        <dbReference type="Google" id="ProtNLM"/>
    </source>
</evidence>
<organism evidence="1 2">
    <name type="scientific">Neobacillus massiliamazoniensis</name>
    <dbReference type="NCBI Taxonomy" id="1499688"/>
    <lineage>
        <taxon>Bacteria</taxon>
        <taxon>Bacillati</taxon>
        <taxon>Bacillota</taxon>
        <taxon>Bacilli</taxon>
        <taxon>Bacillales</taxon>
        <taxon>Bacillaceae</taxon>
        <taxon>Neobacillus</taxon>
    </lineage>
</organism>
<name>A0A0U1P4B1_9BACI</name>
<gene>
    <name evidence="1" type="ORF">BN000_05140</name>
</gene>
<evidence type="ECO:0000313" key="1">
    <source>
        <dbReference type="EMBL" id="CRK85080.1"/>
    </source>
</evidence>
<dbReference type="SUPFAM" id="SSF69118">
    <property type="entry name" value="AhpD-like"/>
    <property type="match status" value="1"/>
</dbReference>
<dbReference type="OrthoDB" id="122912at2"/>
<dbReference type="STRING" id="1499688.BN000_05140"/>
<reference evidence="2" key="1">
    <citation type="submission" date="2015-05" db="EMBL/GenBank/DDBJ databases">
        <authorList>
            <person name="Urmite Genomes"/>
        </authorList>
    </citation>
    <scope>NUCLEOTIDE SEQUENCE [LARGE SCALE GENOMIC DNA]</scope>
    <source>
        <strain evidence="2">LF1</strain>
    </source>
</reference>
<dbReference type="InterPro" id="IPR029032">
    <property type="entry name" value="AhpD-like"/>
</dbReference>
<dbReference type="Gene3D" id="1.20.1290.10">
    <property type="entry name" value="AhpD-like"/>
    <property type="match status" value="1"/>
</dbReference>
<sequence>MSPEFATTWRQYELDDATKALLSYAEKLTKSPHLIADQDIQDLENADFDDNTIYEATALISYFNFSGRMEAASGLPFDQIPENAHYAESQK</sequence>
<dbReference type="EMBL" id="CVRB01000006">
    <property type="protein sequence ID" value="CRK85080.1"/>
    <property type="molecule type" value="Genomic_DNA"/>
</dbReference>